<dbReference type="AlphaFoldDB" id="A0A1L7WGI4"/>
<proteinExistence type="predicted"/>
<feature type="compositionally biased region" description="Acidic residues" evidence="2">
    <location>
        <begin position="1"/>
        <end position="12"/>
    </location>
</feature>
<feature type="coiled-coil region" evidence="1">
    <location>
        <begin position="132"/>
        <end position="176"/>
    </location>
</feature>
<protein>
    <submittedName>
        <fullName evidence="3">Uncharacterized protein</fullName>
    </submittedName>
</protein>
<sequence>MGPGGEIEDEAEPGPSSNAQKKKRKTSVTADAPKTTKRLKKSAIRPFVFYATAAFRKEEGGKVYGIESIQWSEGYDQGSSGTTKDFVERKFQIKDTASAIPAPAEQISPRLRLVAEDGSDDMPNNQQQHRMIEKFSATNEELTAAKEELTVANEELKAVKEELSTENRERQNAIEGMQLADEEKEERIEIQTQRISALKADLAGHLVPQPPSGVYAHENASDALPSATEAEVQVIQPLNLDGQRFEQLWFEIPEDYTKARVFQSLPRTVVENGKRYEETIILVEGIATSFVKQLPTKFLREHSNKMYIALVSRKELEDKNFFVRG</sequence>
<organism evidence="3 4">
    <name type="scientific">Phialocephala subalpina</name>
    <dbReference type="NCBI Taxonomy" id="576137"/>
    <lineage>
        <taxon>Eukaryota</taxon>
        <taxon>Fungi</taxon>
        <taxon>Dikarya</taxon>
        <taxon>Ascomycota</taxon>
        <taxon>Pezizomycotina</taxon>
        <taxon>Leotiomycetes</taxon>
        <taxon>Helotiales</taxon>
        <taxon>Mollisiaceae</taxon>
        <taxon>Phialocephala</taxon>
        <taxon>Phialocephala fortinii species complex</taxon>
    </lineage>
</organism>
<keyword evidence="4" id="KW-1185">Reference proteome</keyword>
<gene>
    <name evidence="3" type="ORF">PAC_01724</name>
</gene>
<dbReference type="Proteomes" id="UP000184330">
    <property type="component" value="Unassembled WGS sequence"/>
</dbReference>
<name>A0A1L7WGI4_9HELO</name>
<evidence type="ECO:0000313" key="3">
    <source>
        <dbReference type="EMBL" id="CZR51847.1"/>
    </source>
</evidence>
<evidence type="ECO:0000313" key="4">
    <source>
        <dbReference type="Proteomes" id="UP000184330"/>
    </source>
</evidence>
<evidence type="ECO:0000256" key="2">
    <source>
        <dbReference type="SAM" id="MobiDB-lite"/>
    </source>
</evidence>
<dbReference type="EMBL" id="FJOG01000002">
    <property type="protein sequence ID" value="CZR51847.1"/>
    <property type="molecule type" value="Genomic_DNA"/>
</dbReference>
<evidence type="ECO:0000256" key="1">
    <source>
        <dbReference type="SAM" id="Coils"/>
    </source>
</evidence>
<reference evidence="3 4" key="1">
    <citation type="submission" date="2016-03" db="EMBL/GenBank/DDBJ databases">
        <authorList>
            <person name="Ploux O."/>
        </authorList>
    </citation>
    <scope>NUCLEOTIDE SEQUENCE [LARGE SCALE GENOMIC DNA]</scope>
    <source>
        <strain evidence="3 4">UAMH 11012</strain>
    </source>
</reference>
<keyword evidence="1" id="KW-0175">Coiled coil</keyword>
<feature type="region of interest" description="Disordered" evidence="2">
    <location>
        <begin position="1"/>
        <end position="37"/>
    </location>
</feature>
<accession>A0A1L7WGI4</accession>